<dbReference type="InterPro" id="IPR003737">
    <property type="entry name" value="GlcNAc_PI_deacetylase-related"/>
</dbReference>
<feature type="transmembrane region" description="Helical" evidence="3">
    <location>
        <begin position="48"/>
        <end position="76"/>
    </location>
</feature>
<evidence type="ECO:0000256" key="2">
    <source>
        <dbReference type="ARBA" id="ARBA00012176"/>
    </source>
</evidence>
<dbReference type="UniPathway" id="UPA00196"/>
<dbReference type="STRING" id="43700.ENSMALP00000019950"/>
<dbReference type="PANTHER" id="PTHR12993:SF11">
    <property type="entry name" value="N-ACETYLGLUCOSAMINYL-PHOSPHATIDYLINOSITOL DE-N-ACETYLASE"/>
    <property type="match status" value="1"/>
</dbReference>
<dbReference type="Pfam" id="PF02585">
    <property type="entry name" value="PIG-L"/>
    <property type="match status" value="1"/>
</dbReference>
<dbReference type="Proteomes" id="UP000261600">
    <property type="component" value="Unplaced"/>
</dbReference>
<name>A0A3Q3JTK2_MONAL</name>
<dbReference type="EC" id="3.5.1.89" evidence="2"/>
<dbReference type="InterPro" id="IPR024078">
    <property type="entry name" value="LmbE-like_dom_sf"/>
</dbReference>
<proteinExistence type="inferred from homology"/>
<dbReference type="Ensembl" id="ENSMALT00000020342.1">
    <property type="protein sequence ID" value="ENSMALP00000019950.1"/>
    <property type="gene ID" value="ENSMALG00000013928.1"/>
</dbReference>
<dbReference type="SUPFAM" id="SSF102588">
    <property type="entry name" value="LmbE-like"/>
    <property type="match status" value="1"/>
</dbReference>
<keyword evidence="3" id="KW-0472">Membrane</keyword>
<dbReference type="Gene3D" id="3.40.50.10320">
    <property type="entry name" value="LmbE-like"/>
    <property type="match status" value="1"/>
</dbReference>
<dbReference type="GO" id="GO:0005783">
    <property type="term" value="C:endoplasmic reticulum"/>
    <property type="evidence" value="ECO:0007669"/>
    <property type="project" value="TreeGrafter"/>
</dbReference>
<feature type="transmembrane region" description="Helical" evidence="3">
    <location>
        <begin position="300"/>
        <end position="320"/>
    </location>
</feature>
<comment type="similarity">
    <text evidence="1">Belongs to the PIGL family.</text>
</comment>
<keyword evidence="3" id="KW-0812">Transmembrane</keyword>
<sequence length="330" mass="37827">MTLNGQPLLFYVYFLNCLSYLASLKEWVTLDTYISTFCMRNYLHSRLLSLHGLFMVTVRIMSIYLILFIILSYLVWIRCIYCQHRRAFFKSLKHVMNVLSSRDTNCSEISALIVTAHPDDECMFFAPTIIRLVELNVSVHLLCLTEGNYYKQGAQRKQELLKSCAMLGIPSSSITIVDHNKLPDDPTAEWSIPLVSSVIVKHIRAHSFNLVLTFDGKGVSGHANHRAIHKAVSHLASTGQVPNDCSLLSLVTVGLFRKYISFLELPISWLLPSCLCCIVGSRGYRQAKAAMLCHRSQLLWFRYLYITFSCYMFINTFQMIPQEPKNLKIY</sequence>
<evidence type="ECO:0000256" key="3">
    <source>
        <dbReference type="SAM" id="Phobius"/>
    </source>
</evidence>
<reference evidence="4" key="1">
    <citation type="submission" date="2025-08" db="UniProtKB">
        <authorList>
            <consortium name="Ensembl"/>
        </authorList>
    </citation>
    <scope>IDENTIFICATION</scope>
</reference>
<dbReference type="PANTHER" id="PTHR12993">
    <property type="entry name" value="N-ACETYLGLUCOSAMINYL-PHOSPHATIDYLINOSITOL DE-N-ACETYLASE-RELATED"/>
    <property type="match status" value="1"/>
</dbReference>
<evidence type="ECO:0000256" key="1">
    <source>
        <dbReference type="ARBA" id="ARBA00006066"/>
    </source>
</evidence>
<reference evidence="4" key="2">
    <citation type="submission" date="2025-09" db="UniProtKB">
        <authorList>
            <consortium name="Ensembl"/>
        </authorList>
    </citation>
    <scope>IDENTIFICATION</scope>
</reference>
<evidence type="ECO:0000313" key="4">
    <source>
        <dbReference type="Ensembl" id="ENSMALP00000019950.1"/>
    </source>
</evidence>
<dbReference type="GO" id="GO:0006506">
    <property type="term" value="P:GPI anchor biosynthetic process"/>
    <property type="evidence" value="ECO:0007669"/>
    <property type="project" value="UniProtKB-UniPathway"/>
</dbReference>
<dbReference type="GO" id="GO:0016020">
    <property type="term" value="C:membrane"/>
    <property type="evidence" value="ECO:0007669"/>
    <property type="project" value="GOC"/>
</dbReference>
<organism evidence="4 5">
    <name type="scientific">Monopterus albus</name>
    <name type="common">Swamp eel</name>
    <dbReference type="NCBI Taxonomy" id="43700"/>
    <lineage>
        <taxon>Eukaryota</taxon>
        <taxon>Metazoa</taxon>
        <taxon>Chordata</taxon>
        <taxon>Craniata</taxon>
        <taxon>Vertebrata</taxon>
        <taxon>Euteleostomi</taxon>
        <taxon>Actinopterygii</taxon>
        <taxon>Neopterygii</taxon>
        <taxon>Teleostei</taxon>
        <taxon>Neoteleostei</taxon>
        <taxon>Acanthomorphata</taxon>
        <taxon>Anabantaria</taxon>
        <taxon>Synbranchiformes</taxon>
        <taxon>Synbranchidae</taxon>
        <taxon>Monopterus</taxon>
    </lineage>
</organism>
<accession>A0A3Q3JTK2</accession>
<protein>
    <recommendedName>
        <fullName evidence="2">N-acetylglucosaminylphosphatidylinositol deacetylase</fullName>
        <ecNumber evidence="2">3.5.1.89</ecNumber>
    </recommendedName>
</protein>
<evidence type="ECO:0000313" key="5">
    <source>
        <dbReference type="Proteomes" id="UP000261600"/>
    </source>
</evidence>
<keyword evidence="3" id="KW-1133">Transmembrane helix</keyword>
<dbReference type="AlphaFoldDB" id="A0A3Q3JTK2"/>
<keyword evidence="5" id="KW-1185">Reference proteome</keyword>
<dbReference type="GO" id="GO:0000225">
    <property type="term" value="F:N-acetylglucosaminylphosphatidylinositol deacetylase activity"/>
    <property type="evidence" value="ECO:0007669"/>
    <property type="project" value="UniProtKB-EC"/>
</dbReference>
<feature type="transmembrane region" description="Helical" evidence="3">
    <location>
        <begin position="6"/>
        <end position="28"/>
    </location>
</feature>